<dbReference type="Proteomes" id="UP000233556">
    <property type="component" value="Unassembled WGS sequence"/>
</dbReference>
<dbReference type="Gene3D" id="3.10.10.10">
    <property type="entry name" value="HIV Type 1 Reverse Transcriptase, subunit A, domain 1"/>
    <property type="match status" value="1"/>
</dbReference>
<sequence length="413" mass="45498">MQTPPAPETLPTPVTDIVSVQTPLVPATTTVSVQTLPIPTTDIVPVQTPPAPAIDIVPVQTSPALPTDPDLIQTLLAFMTRPAAATSTKSAPTLVMDDAADLQTQSVSVSVNPVHKRKRAVASDSDSEPGTPGNAVTEETTRSLTLSELQDIHGREAKWLAPLARESGIDRALGRPPQSLTLWRRLLLSVRSRYRYRDNIMYQPSKWTTIERGVKNLREIAVQEMIFSDLDDLQTSLDPDALQITVPIWRKWASVSVLKKSFGKANISVGDKCSPTKPGREKQSTPQCILWSALRNQGENIRNWDGKPTLALETRVHELWMPKPNGEWRLTVDYDGLNEVTPPLSADVPDMLELHSELESKEAKWAALNPFIPQSVLIPGIALTHRQYLALGLVELHKVRMGPILKPVKVQGV</sequence>
<dbReference type="SUPFAM" id="SSF56672">
    <property type="entry name" value="DNA/RNA polymerases"/>
    <property type="match status" value="1"/>
</dbReference>
<organism evidence="2 3">
    <name type="scientific">Limosa lapponica baueri</name>
    <dbReference type="NCBI Taxonomy" id="1758121"/>
    <lineage>
        <taxon>Eukaryota</taxon>
        <taxon>Metazoa</taxon>
        <taxon>Chordata</taxon>
        <taxon>Craniata</taxon>
        <taxon>Vertebrata</taxon>
        <taxon>Euteleostomi</taxon>
        <taxon>Archelosauria</taxon>
        <taxon>Archosauria</taxon>
        <taxon>Dinosauria</taxon>
        <taxon>Saurischia</taxon>
        <taxon>Theropoda</taxon>
        <taxon>Coelurosauria</taxon>
        <taxon>Aves</taxon>
        <taxon>Neognathae</taxon>
        <taxon>Neoaves</taxon>
        <taxon>Charadriiformes</taxon>
        <taxon>Scolopacidae</taxon>
        <taxon>Limosa</taxon>
    </lineage>
</organism>
<gene>
    <name evidence="2" type="ORF">llap_19707</name>
</gene>
<accession>A0A2I0T878</accession>
<name>A0A2I0T878_LIMLA</name>
<reference evidence="3" key="2">
    <citation type="submission" date="2017-12" db="EMBL/GenBank/DDBJ databases">
        <title>Genome sequence of the Bar-tailed Godwit (Limosa lapponica baueri).</title>
        <authorList>
            <person name="Lima N.C.B."/>
            <person name="Parody-Merino A.M."/>
            <person name="Battley P.F."/>
            <person name="Fidler A.E."/>
            <person name="Prosdocimi F."/>
        </authorList>
    </citation>
    <scope>NUCLEOTIDE SEQUENCE [LARGE SCALE GENOMIC DNA]</scope>
</reference>
<evidence type="ECO:0000313" key="2">
    <source>
        <dbReference type="EMBL" id="PKU29989.1"/>
    </source>
</evidence>
<dbReference type="EMBL" id="KZ515717">
    <property type="protein sequence ID" value="PKU29989.1"/>
    <property type="molecule type" value="Genomic_DNA"/>
</dbReference>
<proteinExistence type="predicted"/>
<keyword evidence="3" id="KW-1185">Reference proteome</keyword>
<evidence type="ECO:0000256" key="1">
    <source>
        <dbReference type="SAM" id="MobiDB-lite"/>
    </source>
</evidence>
<evidence type="ECO:0000313" key="3">
    <source>
        <dbReference type="Proteomes" id="UP000233556"/>
    </source>
</evidence>
<keyword evidence="2" id="KW-0378">Hydrolase</keyword>
<dbReference type="InterPro" id="IPR043502">
    <property type="entry name" value="DNA/RNA_pol_sf"/>
</dbReference>
<feature type="region of interest" description="Disordered" evidence="1">
    <location>
        <begin position="111"/>
        <end position="142"/>
    </location>
</feature>
<protein>
    <submittedName>
        <fullName evidence="2">Ubiquitin carboxyl-terminal hydrolase 4</fullName>
    </submittedName>
</protein>
<reference evidence="3" key="1">
    <citation type="submission" date="2017-11" db="EMBL/GenBank/DDBJ databases">
        <authorList>
            <person name="Lima N.C."/>
            <person name="Parody-Merino A.M."/>
            <person name="Battley P.F."/>
            <person name="Fidler A.E."/>
            <person name="Prosdocimi F."/>
        </authorList>
    </citation>
    <scope>NUCLEOTIDE SEQUENCE [LARGE SCALE GENOMIC DNA]</scope>
</reference>
<dbReference type="AlphaFoldDB" id="A0A2I0T878"/>
<dbReference type="OrthoDB" id="9401924at2759"/>
<dbReference type="GO" id="GO:0016787">
    <property type="term" value="F:hydrolase activity"/>
    <property type="evidence" value="ECO:0007669"/>
    <property type="project" value="UniProtKB-KW"/>
</dbReference>